<evidence type="ECO:0000256" key="1">
    <source>
        <dbReference type="SAM" id="MobiDB-lite"/>
    </source>
</evidence>
<evidence type="ECO:0000313" key="3">
    <source>
        <dbReference type="Proteomes" id="UP000826725"/>
    </source>
</evidence>
<name>A0A8D5FR80_9BACT</name>
<dbReference type="KEGG" id="dbk:DGMP_06140"/>
<feature type="region of interest" description="Disordered" evidence="1">
    <location>
        <begin position="361"/>
        <end position="442"/>
    </location>
</feature>
<gene>
    <name evidence="2" type="ORF">DGMP_06140</name>
</gene>
<proteinExistence type="predicted"/>
<feature type="compositionally biased region" description="Low complexity" evidence="1">
    <location>
        <begin position="361"/>
        <end position="415"/>
    </location>
</feature>
<feature type="compositionally biased region" description="Basic residues" evidence="1">
    <location>
        <begin position="424"/>
        <end position="435"/>
    </location>
</feature>
<sequence length="442" mass="48779">MWGHEPHNVDVELQKSAPVEKITSYSQALLDLGLMTEIYDTGYMKVQSQDIADETGTSVTTGGEIQRNITEIMKSTLNSIGGNVLFIEYDPAYIQNQMVSGYSNFEDKVVPDVVITGGITEFDRGLETRGEGTNVDAEFDVNGVPSWFPNKTVGGSFGDTSKYGKARITLDFNLKDFQTLAGIPRMTTTNSMEVYKGLREKELAITLFGPSFGSKGTIKKVQGRHEAVRVLVQVSMMQLIGRYLAVPYWRLMGEGSEPDKIVLDSISGTYYRMSKEDRIGAVQQWLILHGYDVDITNKIDGKTREALQKFDPAFSATADEVSEKLFTDIYISIPITRATLARRDIINKYYASLQETQEEPAVQEAAPAVQQAPAQQAPAQQQVAEQPAQQPQEAAPVQAAAPVQEVAQAQSVQQPAPEPVKKAAPARKKPKKFGRKLSADDW</sequence>
<accession>A0A8D5FR80</accession>
<evidence type="ECO:0000313" key="2">
    <source>
        <dbReference type="EMBL" id="BCL59921.1"/>
    </source>
</evidence>
<organism evidence="2 3">
    <name type="scientific">Desulfomarina profundi</name>
    <dbReference type="NCBI Taxonomy" id="2772557"/>
    <lineage>
        <taxon>Bacteria</taxon>
        <taxon>Pseudomonadati</taxon>
        <taxon>Thermodesulfobacteriota</taxon>
        <taxon>Desulfobulbia</taxon>
        <taxon>Desulfobulbales</taxon>
        <taxon>Desulfobulbaceae</taxon>
        <taxon>Desulfomarina</taxon>
    </lineage>
</organism>
<dbReference type="RefSeq" id="WP_228856099.1">
    <property type="nucleotide sequence ID" value="NZ_AP024086.1"/>
</dbReference>
<keyword evidence="3" id="KW-1185">Reference proteome</keyword>
<dbReference type="Proteomes" id="UP000826725">
    <property type="component" value="Chromosome"/>
</dbReference>
<protein>
    <submittedName>
        <fullName evidence="2">Uncharacterized protein</fullName>
    </submittedName>
</protein>
<dbReference type="AlphaFoldDB" id="A0A8D5FR80"/>
<dbReference type="EMBL" id="AP024086">
    <property type="protein sequence ID" value="BCL59921.1"/>
    <property type="molecule type" value="Genomic_DNA"/>
</dbReference>
<reference evidence="2" key="1">
    <citation type="submission" date="2020-09" db="EMBL/GenBank/DDBJ databases">
        <title>Desulfogranum mesoprofundum gen. nov., sp. nov., a novel mesophilic, sulfate-reducing chemolithoautotroph isolated from a deep-sea hydrothermal vent chimney in the Suiyo Seamount.</title>
        <authorList>
            <person name="Hashimoto Y."/>
            <person name="Nakagawa S."/>
        </authorList>
    </citation>
    <scope>NUCLEOTIDE SEQUENCE</scope>
    <source>
        <strain evidence="2">KT2</strain>
    </source>
</reference>